<name>A0AAN7YDU6_9PEZI</name>
<dbReference type="AlphaFoldDB" id="A0AAN7YDU6"/>
<evidence type="ECO:0000313" key="4">
    <source>
        <dbReference type="Proteomes" id="UP001310890"/>
    </source>
</evidence>
<evidence type="ECO:0000256" key="1">
    <source>
        <dbReference type="SAM" id="MobiDB-lite"/>
    </source>
</evidence>
<evidence type="ECO:0000313" key="3">
    <source>
        <dbReference type="EMBL" id="KAK5109211.1"/>
    </source>
</evidence>
<comment type="caution">
    <text evidence="3">The sequence shown here is derived from an EMBL/GenBank/DDBJ whole genome shotgun (WGS) entry which is preliminary data.</text>
</comment>
<dbReference type="EMBL" id="JAVRRL010000068">
    <property type="protein sequence ID" value="KAK5109211.1"/>
    <property type="molecule type" value="Genomic_DNA"/>
</dbReference>
<proteinExistence type="predicted"/>
<dbReference type="Proteomes" id="UP001310890">
    <property type="component" value="Unassembled WGS sequence"/>
</dbReference>
<accession>A0AAN7YDU6</accession>
<gene>
    <name evidence="3" type="ORF">LTR62_007193</name>
</gene>
<feature type="transmembrane region" description="Helical" evidence="2">
    <location>
        <begin position="6"/>
        <end position="29"/>
    </location>
</feature>
<keyword evidence="2" id="KW-0472">Membrane</keyword>
<feature type="compositionally biased region" description="Acidic residues" evidence="1">
    <location>
        <begin position="156"/>
        <end position="166"/>
    </location>
</feature>
<feature type="region of interest" description="Disordered" evidence="1">
    <location>
        <begin position="147"/>
        <end position="166"/>
    </location>
</feature>
<evidence type="ECO:0000256" key="2">
    <source>
        <dbReference type="SAM" id="Phobius"/>
    </source>
</evidence>
<reference evidence="3" key="1">
    <citation type="submission" date="2023-08" db="EMBL/GenBank/DDBJ databases">
        <title>Black Yeasts Isolated from many extreme environments.</title>
        <authorList>
            <person name="Coleine C."/>
            <person name="Stajich J.E."/>
            <person name="Selbmann L."/>
        </authorList>
    </citation>
    <scope>NUCLEOTIDE SEQUENCE</scope>
    <source>
        <strain evidence="3">CCFEE 5401</strain>
    </source>
</reference>
<sequence length="166" mass="18476">MTFIDVVKALFAPALIAAALYGTLVYIILPLHRRHRERYSQYLPLNTLSTSTTTFRQRLWDGVVRLLLPRSLRWRREATDARYQAEEVDEQWVLGEEEGEAMVGFGNDVEGFAERGRDGRGGRVVIGSGMGGGGMVGREEVGRASVELERGFRDDSSEEEAGGLGR</sequence>
<keyword evidence="2" id="KW-0812">Transmembrane</keyword>
<organism evidence="3 4">
    <name type="scientific">Meristemomyces frigidus</name>
    <dbReference type="NCBI Taxonomy" id="1508187"/>
    <lineage>
        <taxon>Eukaryota</taxon>
        <taxon>Fungi</taxon>
        <taxon>Dikarya</taxon>
        <taxon>Ascomycota</taxon>
        <taxon>Pezizomycotina</taxon>
        <taxon>Dothideomycetes</taxon>
        <taxon>Dothideomycetidae</taxon>
        <taxon>Mycosphaerellales</taxon>
        <taxon>Teratosphaeriaceae</taxon>
        <taxon>Meristemomyces</taxon>
    </lineage>
</organism>
<protein>
    <submittedName>
        <fullName evidence="3">Uncharacterized protein</fullName>
    </submittedName>
</protein>
<keyword evidence="2" id="KW-1133">Transmembrane helix</keyword>